<evidence type="ECO:0000256" key="5">
    <source>
        <dbReference type="PIRNR" id="PIRNR037489"/>
    </source>
</evidence>
<feature type="binding site" evidence="6">
    <location>
        <position position="109"/>
    </location>
    <ligand>
        <name>a divalent metal cation</name>
        <dbReference type="ChEBI" id="CHEBI:60240"/>
        <label>1</label>
    </ligand>
</feature>
<dbReference type="PANTHER" id="PTHR13799:SF14">
    <property type="entry name" value="GTP CYCLOHYDROLASE 1 TYPE 2 HOMOLOG"/>
    <property type="match status" value="1"/>
</dbReference>
<reference evidence="7 8" key="1">
    <citation type="submission" date="2019-03" db="EMBL/GenBank/DDBJ databases">
        <title>Three New Species of Nocardioides, Nocardioides euryhalodurans sp. nov., Nocardioides seonyuensis sp. nov. and Nocardioides eburneoflavus sp. nov. Iolated from Soil.</title>
        <authorList>
            <person name="Roh S.G."/>
            <person name="Lee C."/>
            <person name="Kim M.-K."/>
            <person name="Kim S.B."/>
        </authorList>
    </citation>
    <scope>NUCLEOTIDE SEQUENCE [LARGE SCALE GENOMIC DNA]</scope>
    <source>
        <strain evidence="7 8">MMS17-SY207-3</strain>
    </source>
</reference>
<evidence type="ECO:0000256" key="6">
    <source>
        <dbReference type="PIRSR" id="PIRSR602678-1"/>
    </source>
</evidence>
<dbReference type="InterPro" id="IPR002678">
    <property type="entry name" value="DUF34/NIF3"/>
</dbReference>
<dbReference type="FunFam" id="3.40.1390.30:FF:000001">
    <property type="entry name" value="GTP cyclohydrolase 1 type 2"/>
    <property type="match status" value="1"/>
</dbReference>
<dbReference type="PIRSF" id="PIRSF037489">
    <property type="entry name" value="UCP037489_NIF3_YqfO"/>
    <property type="match status" value="1"/>
</dbReference>
<keyword evidence="8" id="KW-1185">Reference proteome</keyword>
<dbReference type="PANTHER" id="PTHR13799">
    <property type="entry name" value="NGG1 INTERACTING FACTOR 3"/>
    <property type="match status" value="1"/>
</dbReference>
<evidence type="ECO:0000256" key="4">
    <source>
        <dbReference type="ARBA" id="ARBA00022723"/>
    </source>
</evidence>
<evidence type="ECO:0000256" key="3">
    <source>
        <dbReference type="ARBA" id="ARBA00022112"/>
    </source>
</evidence>
<gene>
    <name evidence="7" type="ORF">EXE58_15165</name>
</gene>
<evidence type="ECO:0000256" key="2">
    <source>
        <dbReference type="ARBA" id="ARBA00011643"/>
    </source>
</evidence>
<feature type="binding site" evidence="6">
    <location>
        <position position="71"/>
    </location>
    <ligand>
        <name>a divalent metal cation</name>
        <dbReference type="ChEBI" id="CHEBI:60240"/>
        <label>1</label>
    </ligand>
</feature>
<dbReference type="InterPro" id="IPR036069">
    <property type="entry name" value="DUF34/NIF3_sf"/>
</dbReference>
<keyword evidence="4 5" id="KW-0479">Metal-binding</keyword>
<protein>
    <recommendedName>
        <fullName evidence="3 5">GTP cyclohydrolase 1 type 2 homolog</fullName>
    </recommendedName>
</protein>
<comment type="subunit">
    <text evidence="2">Homohexamer.</text>
</comment>
<feature type="binding site" evidence="6">
    <location>
        <position position="348"/>
    </location>
    <ligand>
        <name>a divalent metal cation</name>
        <dbReference type="ChEBI" id="CHEBI:60240"/>
        <label>1</label>
    </ligand>
</feature>
<name>A0A4P7IK22_9ACTN</name>
<sequence length="383" mass="40306">MPDRTPSTLRDVVDLIHGWYPPATADSWDAVGLVTGDPEAGVGKVMFAVDPTLEVAREAVEWGADLLVVHHPLFLTAVHGVAADTPKGRVLHTLSSAGCALLTAHTNADQAVGGVSEALAHALGLRDLSPIVPAPSGPIDKLVVFAPLAAADAVRQAVTAAGAGALGDYDSCTYSMPGEGRFRPLEGADPAIGSVGSLEVVEEVRIESVLPRSLRGSVVRALLDAHPYEEPAFDLVPLADPGLASTGTGRVGEVEEQSLADFAARVAAALPDTAHGVRVAGDRERRVRRVAVCGGSGDFLLDRFVGRDDVDVYVTSDLRHHRAGEFLEATAFAGSGPALIDVAHWAAEWTWLPVVEARAVEALGDRVETRVSTRCTDPWQFRP</sequence>
<dbReference type="KEGG" id="nsn:EXE58_15165"/>
<dbReference type="RefSeq" id="WP_135268653.1">
    <property type="nucleotide sequence ID" value="NZ_CP038436.1"/>
</dbReference>
<evidence type="ECO:0000256" key="1">
    <source>
        <dbReference type="ARBA" id="ARBA00006964"/>
    </source>
</evidence>
<comment type="similarity">
    <text evidence="1 5">Belongs to the GTP cyclohydrolase I type 2/NIF3 family.</text>
</comment>
<dbReference type="Gene3D" id="3.40.1390.30">
    <property type="entry name" value="NIF3 (NGG1p interacting factor 3)-like"/>
    <property type="match status" value="1"/>
</dbReference>
<feature type="binding site" evidence="6">
    <location>
        <position position="344"/>
    </location>
    <ligand>
        <name>a divalent metal cation</name>
        <dbReference type="ChEBI" id="CHEBI:60240"/>
        <label>1</label>
    </ligand>
</feature>
<dbReference type="Proteomes" id="UP000294853">
    <property type="component" value="Chromosome"/>
</dbReference>
<dbReference type="OrthoDB" id="9795763at2"/>
<accession>A0A4P7IK22</accession>
<dbReference type="InterPro" id="IPR017221">
    <property type="entry name" value="DUF34/NIF3_bac"/>
</dbReference>
<organism evidence="7 8">
    <name type="scientific">Nocardioides seonyuensis</name>
    <dbReference type="NCBI Taxonomy" id="2518371"/>
    <lineage>
        <taxon>Bacteria</taxon>
        <taxon>Bacillati</taxon>
        <taxon>Actinomycetota</taxon>
        <taxon>Actinomycetes</taxon>
        <taxon>Propionibacteriales</taxon>
        <taxon>Nocardioidaceae</taxon>
        <taxon>Nocardioides</taxon>
    </lineage>
</organism>
<dbReference type="AlphaFoldDB" id="A0A4P7IK22"/>
<dbReference type="EMBL" id="CP038436">
    <property type="protein sequence ID" value="QBX56667.1"/>
    <property type="molecule type" value="Genomic_DNA"/>
</dbReference>
<feature type="binding site" evidence="6">
    <location>
        <position position="70"/>
    </location>
    <ligand>
        <name>a divalent metal cation</name>
        <dbReference type="ChEBI" id="CHEBI:60240"/>
        <label>1</label>
    </ligand>
</feature>
<evidence type="ECO:0000313" key="8">
    <source>
        <dbReference type="Proteomes" id="UP000294853"/>
    </source>
</evidence>
<dbReference type="Gene3D" id="3.30.70.120">
    <property type="match status" value="1"/>
</dbReference>
<dbReference type="SUPFAM" id="SSF102705">
    <property type="entry name" value="NIF3 (NGG1p interacting factor 3)-like"/>
    <property type="match status" value="1"/>
</dbReference>
<dbReference type="GO" id="GO:0046872">
    <property type="term" value="F:metal ion binding"/>
    <property type="evidence" value="ECO:0007669"/>
    <property type="project" value="UniProtKB-UniRule"/>
</dbReference>
<proteinExistence type="inferred from homology"/>
<evidence type="ECO:0000313" key="7">
    <source>
        <dbReference type="EMBL" id="QBX56667.1"/>
    </source>
</evidence>
<dbReference type="NCBIfam" id="TIGR00486">
    <property type="entry name" value="YbgI_SA1388"/>
    <property type="match status" value="1"/>
</dbReference>
<dbReference type="Pfam" id="PF01784">
    <property type="entry name" value="DUF34_NIF3"/>
    <property type="match status" value="1"/>
</dbReference>
<dbReference type="InterPro" id="IPR015867">
    <property type="entry name" value="N-reg_PII/ATP_PRibTrfase_C"/>
</dbReference>
<dbReference type="GO" id="GO:0005737">
    <property type="term" value="C:cytoplasm"/>
    <property type="evidence" value="ECO:0007669"/>
    <property type="project" value="TreeGrafter"/>
</dbReference>